<evidence type="ECO:0000313" key="11">
    <source>
        <dbReference type="EMBL" id="GLB43091.1"/>
    </source>
</evidence>
<keyword evidence="6 9" id="KW-0472">Membrane</keyword>
<keyword evidence="4 9" id="KW-0812">Transmembrane</keyword>
<proteinExistence type="inferred from homology"/>
<dbReference type="PRINTS" id="PR00171">
    <property type="entry name" value="SUGRTRNSPORT"/>
</dbReference>
<keyword evidence="12" id="KW-1185">Reference proteome</keyword>
<feature type="transmembrane region" description="Helical" evidence="9">
    <location>
        <begin position="147"/>
        <end position="164"/>
    </location>
</feature>
<feature type="transmembrane region" description="Helical" evidence="9">
    <location>
        <begin position="82"/>
        <end position="101"/>
    </location>
</feature>
<dbReference type="PROSITE" id="PS00217">
    <property type="entry name" value="SUGAR_TRANSPORT_2"/>
    <property type="match status" value="1"/>
</dbReference>
<evidence type="ECO:0000256" key="9">
    <source>
        <dbReference type="SAM" id="Phobius"/>
    </source>
</evidence>
<sequence length="532" mass="58668">MPLPPKVYTWLCGLFASLGSIIFGYDLGVIAGVLPAPDFIRVMGSRYNNPNLVGLIASIFVLGCFFGMIPVAYAADKFGRRVTIQLGAAVYILGGALQTGAKNMDMMLAGRFFAGFGVGIMSDLAPLYQAEIAHPSIRGRLTTLQQFMLGIGAFVASWVTYGTSAGLKGSQAEWRIPLGIQIIPALPLISFMLLLPESPRWLMEKGRIEEARQTLARLHSNGDVDDPFVNAQIDDMKADIDKARDIGQSSWKELFVVPSNLRRVSLGYILQFSVQMTGVSAIQYYSTTIFTTMGFTSTRILLFQSINSIIALIGEACCVLWVDHTGRRRPLIIGNIASGLSFVVGSILMARYPGTVHNNAHLHPRPHRRTTSSSVGLRCFIICGCLTMVISGFKSNYLDIQFLLQRLHRTFVSTAITSSSSWISNFFIAQVTPKAFAAIGWKYYLVFAICGHTNALFIWAFFPETTGRRLEEMDALFENAPLFVPGSSFAKVNDHRAAERELRQGTFVPGHLTEEVDKGQIVEEGREEKYVA</sequence>
<comment type="caution">
    <text evidence="11">The sequence shown here is derived from an EMBL/GenBank/DDBJ whole genome shotgun (WGS) entry which is preliminary data.</text>
</comment>
<dbReference type="SUPFAM" id="SSF103473">
    <property type="entry name" value="MFS general substrate transporter"/>
    <property type="match status" value="1"/>
</dbReference>
<reference evidence="11" key="1">
    <citation type="submission" date="2022-07" db="EMBL/GenBank/DDBJ databases">
        <title>The genome of Lyophyllum shimeji provides insight into the initial evolution of ectomycorrhizal fungal genome.</title>
        <authorList>
            <person name="Kobayashi Y."/>
            <person name="Shibata T."/>
            <person name="Hirakawa H."/>
            <person name="Shigenobu S."/>
            <person name="Nishiyama T."/>
            <person name="Yamada A."/>
            <person name="Hasebe M."/>
            <person name="Kawaguchi M."/>
        </authorList>
    </citation>
    <scope>NUCLEOTIDE SEQUENCE</scope>
    <source>
        <strain evidence="11">AT787</strain>
    </source>
</reference>
<dbReference type="PROSITE" id="PS50850">
    <property type="entry name" value="MFS"/>
    <property type="match status" value="1"/>
</dbReference>
<dbReference type="PANTHER" id="PTHR48022">
    <property type="entry name" value="PLASTIDIC GLUCOSE TRANSPORTER 4"/>
    <property type="match status" value="1"/>
</dbReference>
<evidence type="ECO:0000256" key="7">
    <source>
        <dbReference type="ARBA" id="ARBA00049119"/>
    </source>
</evidence>
<dbReference type="Pfam" id="PF00083">
    <property type="entry name" value="Sugar_tr"/>
    <property type="match status" value="1"/>
</dbReference>
<evidence type="ECO:0000256" key="5">
    <source>
        <dbReference type="ARBA" id="ARBA00022989"/>
    </source>
</evidence>
<feature type="transmembrane region" description="Helical" evidence="9">
    <location>
        <begin position="176"/>
        <end position="195"/>
    </location>
</feature>
<evidence type="ECO:0000256" key="1">
    <source>
        <dbReference type="ARBA" id="ARBA00004141"/>
    </source>
</evidence>
<feature type="domain" description="Major facilitator superfamily (MFS) profile" evidence="10">
    <location>
        <begin position="12"/>
        <end position="466"/>
    </location>
</feature>
<name>A0A9P3UUE5_LYOSH</name>
<dbReference type="Proteomes" id="UP001063166">
    <property type="component" value="Unassembled WGS sequence"/>
</dbReference>
<keyword evidence="3 8" id="KW-0813">Transport</keyword>
<evidence type="ECO:0000313" key="12">
    <source>
        <dbReference type="Proteomes" id="UP001063166"/>
    </source>
</evidence>
<evidence type="ECO:0000256" key="2">
    <source>
        <dbReference type="ARBA" id="ARBA00010992"/>
    </source>
</evidence>
<dbReference type="InterPro" id="IPR003663">
    <property type="entry name" value="Sugar/inositol_transpt"/>
</dbReference>
<comment type="subcellular location">
    <subcellularLocation>
        <location evidence="1">Membrane</location>
        <topology evidence="1">Multi-pass membrane protein</topology>
    </subcellularLocation>
</comment>
<dbReference type="GO" id="GO:0016020">
    <property type="term" value="C:membrane"/>
    <property type="evidence" value="ECO:0007669"/>
    <property type="project" value="UniProtKB-SubCell"/>
</dbReference>
<evidence type="ECO:0000256" key="4">
    <source>
        <dbReference type="ARBA" id="ARBA00022692"/>
    </source>
</evidence>
<organism evidence="11 12">
    <name type="scientific">Lyophyllum shimeji</name>
    <name type="common">Hon-shimeji</name>
    <name type="synonym">Tricholoma shimeji</name>
    <dbReference type="NCBI Taxonomy" id="47721"/>
    <lineage>
        <taxon>Eukaryota</taxon>
        <taxon>Fungi</taxon>
        <taxon>Dikarya</taxon>
        <taxon>Basidiomycota</taxon>
        <taxon>Agaricomycotina</taxon>
        <taxon>Agaricomycetes</taxon>
        <taxon>Agaricomycetidae</taxon>
        <taxon>Agaricales</taxon>
        <taxon>Tricholomatineae</taxon>
        <taxon>Lyophyllaceae</taxon>
        <taxon>Lyophyllum</taxon>
    </lineage>
</organism>
<dbReference type="InterPro" id="IPR005828">
    <property type="entry name" value="MFS_sugar_transport-like"/>
</dbReference>
<dbReference type="FunFam" id="1.20.1250.20:FF:000090">
    <property type="entry name" value="MFS sugar transporter, putative"/>
    <property type="match status" value="1"/>
</dbReference>
<feature type="transmembrane region" description="Helical" evidence="9">
    <location>
        <begin position="331"/>
        <end position="352"/>
    </location>
</feature>
<dbReference type="InterPro" id="IPR005829">
    <property type="entry name" value="Sugar_transporter_CS"/>
</dbReference>
<dbReference type="OrthoDB" id="4142200at2759"/>
<feature type="transmembrane region" description="Helical" evidence="9">
    <location>
        <begin position="52"/>
        <end position="75"/>
    </location>
</feature>
<comment type="catalytic activity">
    <reaction evidence="7">
        <text>myo-inositol(out) + H(+)(out) = myo-inositol(in) + H(+)(in)</text>
        <dbReference type="Rhea" id="RHEA:60364"/>
        <dbReference type="ChEBI" id="CHEBI:15378"/>
        <dbReference type="ChEBI" id="CHEBI:17268"/>
    </reaction>
</comment>
<feature type="transmembrane region" description="Helical" evidence="9">
    <location>
        <begin position="300"/>
        <end position="322"/>
    </location>
</feature>
<gene>
    <name evidence="11" type="ORF">LshimejAT787_1205400</name>
</gene>
<dbReference type="InterPro" id="IPR036259">
    <property type="entry name" value="MFS_trans_sf"/>
</dbReference>
<dbReference type="PANTHER" id="PTHR48022:SF37">
    <property type="entry name" value="MAJOR FACILITATOR SUPERFAMILY (MFS) PROFILE DOMAIN-CONTAINING PROTEIN-RELATED"/>
    <property type="match status" value="1"/>
</dbReference>
<accession>A0A9P3UUE5</accession>
<evidence type="ECO:0000259" key="10">
    <source>
        <dbReference type="PROSITE" id="PS50850"/>
    </source>
</evidence>
<dbReference type="GO" id="GO:0005351">
    <property type="term" value="F:carbohydrate:proton symporter activity"/>
    <property type="evidence" value="ECO:0007669"/>
    <property type="project" value="TreeGrafter"/>
</dbReference>
<keyword evidence="5 9" id="KW-1133">Transmembrane helix</keyword>
<comment type="similarity">
    <text evidence="2 8">Belongs to the major facilitator superfamily. Sugar transporter (TC 2.A.1.1) family.</text>
</comment>
<evidence type="ECO:0000256" key="6">
    <source>
        <dbReference type="ARBA" id="ARBA00023136"/>
    </source>
</evidence>
<dbReference type="InterPro" id="IPR050360">
    <property type="entry name" value="MFS_Sugar_Transporters"/>
</dbReference>
<feature type="transmembrane region" description="Helical" evidence="9">
    <location>
        <begin position="7"/>
        <end position="32"/>
    </location>
</feature>
<dbReference type="AlphaFoldDB" id="A0A9P3UUE5"/>
<evidence type="ECO:0000256" key="3">
    <source>
        <dbReference type="ARBA" id="ARBA00022448"/>
    </source>
</evidence>
<evidence type="ECO:0000256" key="8">
    <source>
        <dbReference type="RuleBase" id="RU003346"/>
    </source>
</evidence>
<feature type="transmembrane region" description="Helical" evidence="9">
    <location>
        <begin position="107"/>
        <end position="127"/>
    </location>
</feature>
<dbReference type="PROSITE" id="PS00216">
    <property type="entry name" value="SUGAR_TRANSPORT_1"/>
    <property type="match status" value="1"/>
</dbReference>
<dbReference type="EMBL" id="BRPK01000012">
    <property type="protein sequence ID" value="GLB43091.1"/>
    <property type="molecule type" value="Genomic_DNA"/>
</dbReference>
<feature type="transmembrane region" description="Helical" evidence="9">
    <location>
        <begin position="443"/>
        <end position="462"/>
    </location>
</feature>
<feature type="transmembrane region" description="Helical" evidence="9">
    <location>
        <begin position="372"/>
        <end position="390"/>
    </location>
</feature>
<protein>
    <submittedName>
        <fullName evidence="11">Sugar (And other) transporter</fullName>
    </submittedName>
</protein>
<dbReference type="NCBIfam" id="TIGR00879">
    <property type="entry name" value="SP"/>
    <property type="match status" value="1"/>
</dbReference>
<feature type="transmembrane region" description="Helical" evidence="9">
    <location>
        <begin position="411"/>
        <end position="431"/>
    </location>
</feature>
<dbReference type="Gene3D" id="1.20.1250.20">
    <property type="entry name" value="MFS general substrate transporter like domains"/>
    <property type="match status" value="1"/>
</dbReference>
<dbReference type="InterPro" id="IPR020846">
    <property type="entry name" value="MFS_dom"/>
</dbReference>